<gene>
    <name evidence="1" type="ORF">COT66_02030</name>
</gene>
<evidence type="ECO:0000313" key="1">
    <source>
        <dbReference type="EMBL" id="PIU02088.1"/>
    </source>
</evidence>
<reference evidence="2" key="1">
    <citation type="submission" date="2017-09" db="EMBL/GenBank/DDBJ databases">
        <title>Depth-based differentiation of microbial function through sediment-hosted aquifers and enrichment of novel symbionts in the deep terrestrial subsurface.</title>
        <authorList>
            <person name="Probst A.J."/>
            <person name="Ladd B."/>
            <person name="Jarett J.K."/>
            <person name="Geller-Mcgrath D.E."/>
            <person name="Sieber C.M.K."/>
            <person name="Emerson J.B."/>
            <person name="Anantharaman K."/>
            <person name="Thomas B.C."/>
            <person name="Malmstrom R."/>
            <person name="Stieglmeier M."/>
            <person name="Klingl A."/>
            <person name="Woyke T."/>
            <person name="Ryan C.M."/>
            <person name="Banfield J.F."/>
        </authorList>
    </citation>
    <scope>NUCLEOTIDE SEQUENCE [LARGE SCALE GENOMIC DNA]</scope>
</reference>
<dbReference type="Proteomes" id="UP000231214">
    <property type="component" value="Unassembled WGS sequence"/>
</dbReference>
<proteinExistence type="predicted"/>
<organism evidence="1 2">
    <name type="scientific">Candidatus Shapirobacteria bacterium CG09_land_8_20_14_0_10_49_15</name>
    <dbReference type="NCBI Taxonomy" id="1974482"/>
    <lineage>
        <taxon>Bacteria</taxon>
        <taxon>Candidatus Shapironibacteriota</taxon>
    </lineage>
</organism>
<dbReference type="AlphaFoldDB" id="A0A2M6XAR8"/>
<evidence type="ECO:0000313" key="2">
    <source>
        <dbReference type="Proteomes" id="UP000231214"/>
    </source>
</evidence>
<comment type="caution">
    <text evidence="1">The sequence shown here is derived from an EMBL/GenBank/DDBJ whole genome shotgun (WGS) entry which is preliminary data.</text>
</comment>
<name>A0A2M6XAR8_9BACT</name>
<dbReference type="EMBL" id="PEZK01000029">
    <property type="protein sequence ID" value="PIU02088.1"/>
    <property type="molecule type" value="Genomic_DNA"/>
</dbReference>
<protein>
    <submittedName>
        <fullName evidence="1">Uncharacterized protein</fullName>
    </submittedName>
</protein>
<accession>A0A2M6XAR8</accession>
<sequence>MTTEIDLLVQPPEFEIRCNNFVTAVRDGVAPRFPDLTIEAENSTTAPIEELPARMAAWQYFRHANQASQQEADRMVAAARRVARQRDQESATINFAVVDILAMRNKLKSQMNQAAAQIVAVAQQFGSARIRQESSLGERPFNIHFFIAFS</sequence>